<reference evidence="1" key="1">
    <citation type="journal article" date="2023" name="Mol. Biol. Evol.">
        <title>Third-Generation Sequencing Reveals the Adaptive Role of the Epigenome in Three Deep-Sea Polychaetes.</title>
        <authorList>
            <person name="Perez M."/>
            <person name="Aroh O."/>
            <person name="Sun Y."/>
            <person name="Lan Y."/>
            <person name="Juniper S.K."/>
            <person name="Young C.R."/>
            <person name="Angers B."/>
            <person name="Qian P.Y."/>
        </authorList>
    </citation>
    <scope>NUCLEOTIDE SEQUENCE</scope>
    <source>
        <strain evidence="1">P08H-3</strain>
    </source>
</reference>
<dbReference type="Proteomes" id="UP001208570">
    <property type="component" value="Unassembled WGS sequence"/>
</dbReference>
<evidence type="ECO:0000313" key="2">
    <source>
        <dbReference type="Proteomes" id="UP001208570"/>
    </source>
</evidence>
<keyword evidence="2" id="KW-1185">Reference proteome</keyword>
<comment type="caution">
    <text evidence="1">The sequence shown here is derived from an EMBL/GenBank/DDBJ whole genome shotgun (WGS) entry which is preliminary data.</text>
</comment>
<dbReference type="EMBL" id="JAODUP010000167">
    <property type="protein sequence ID" value="KAK2158575.1"/>
    <property type="molecule type" value="Genomic_DNA"/>
</dbReference>
<evidence type="ECO:0008006" key="3">
    <source>
        <dbReference type="Google" id="ProtNLM"/>
    </source>
</evidence>
<protein>
    <recommendedName>
        <fullName evidence="3">Acylphosphatase</fullName>
    </recommendedName>
</protein>
<evidence type="ECO:0000313" key="1">
    <source>
        <dbReference type="EMBL" id="KAK2158575.1"/>
    </source>
</evidence>
<accession>A0AAD9N6G6</accession>
<gene>
    <name evidence="1" type="ORF">LSH36_167g05037</name>
</gene>
<dbReference type="PROSITE" id="PS00150">
    <property type="entry name" value="ACYLPHOSPHATASE_1"/>
    <property type="match status" value="1"/>
</dbReference>
<proteinExistence type="predicted"/>
<sequence>MFNIITKLLTATTRRDMALRGSRLVSVDFEVFGRVQGVFFRKERVVSENGES</sequence>
<organism evidence="1 2">
    <name type="scientific">Paralvinella palmiformis</name>
    <dbReference type="NCBI Taxonomy" id="53620"/>
    <lineage>
        <taxon>Eukaryota</taxon>
        <taxon>Metazoa</taxon>
        <taxon>Spiralia</taxon>
        <taxon>Lophotrochozoa</taxon>
        <taxon>Annelida</taxon>
        <taxon>Polychaeta</taxon>
        <taxon>Sedentaria</taxon>
        <taxon>Canalipalpata</taxon>
        <taxon>Terebellida</taxon>
        <taxon>Terebelliformia</taxon>
        <taxon>Alvinellidae</taxon>
        <taxon>Paralvinella</taxon>
    </lineage>
</organism>
<dbReference type="Gene3D" id="3.30.70.100">
    <property type="match status" value="1"/>
</dbReference>
<name>A0AAD9N6G6_9ANNE</name>
<dbReference type="InterPro" id="IPR017968">
    <property type="entry name" value="Acylphosphatase_CS"/>
</dbReference>
<dbReference type="AlphaFoldDB" id="A0AAD9N6G6"/>